<dbReference type="Pfam" id="PF08669">
    <property type="entry name" value="GCV_T_C"/>
    <property type="match status" value="1"/>
</dbReference>
<dbReference type="Gene3D" id="3.30.1360.120">
    <property type="entry name" value="Probable tRNA modification gtpase trme, domain 1"/>
    <property type="match status" value="1"/>
</dbReference>
<accession>A0AB39HLR5</accession>
<proteinExistence type="predicted"/>
<geneLocation type="plasmid" evidence="5">
    <name>p-HB236076</name>
</geneLocation>
<reference evidence="5" key="1">
    <citation type="submission" date="2024-07" db="EMBL/GenBank/DDBJ databases">
        <title>Genome Analysis of a Potential Novel Vibrio Species Secreting pH- and Thermo-stable Alginate Lyase and its Application in Producing Alginate Oligosaccharides.</title>
        <authorList>
            <person name="Huang H."/>
            <person name="Bao K."/>
        </authorList>
    </citation>
    <scope>NUCLEOTIDE SEQUENCE</scope>
    <source>
        <strain evidence="5">HB236076</strain>
        <plasmid evidence="5">p-HB236076</plasmid>
    </source>
</reference>
<dbReference type="InterPro" id="IPR027266">
    <property type="entry name" value="TrmE/GcvT-like"/>
</dbReference>
<dbReference type="AlphaFoldDB" id="A0AB39HLR5"/>
<gene>
    <name evidence="5" type="ORF">AB0763_13415</name>
</gene>
<sequence>MMDYIYKPHDNIDVGGDIYYPGFAAKSQVNAYEVHCGQSQLIEVLSGDLLNLTNCDGATEVKVLAFDSQGQDAIAMTSLAALPPCAWQPSSVTFDTRELSGVEVANLPARAIFDASGEAGEVYTIKSDQALTLLVAIEQTNEAIASGGGGSILIEHRVSEPQRNPLPKPLAPVSQDIHVSKGTAQAYRVKAGEFIQIIDVEGRQCSDFMAVKQSALDEGLERHIDSTVTRTMVGNAYPLPGLCDKFYDQDMQPLLAVVQDTVGRHDTFALACTARGYEDKGFPGHVNCSDNISKAYLPYGIKPREAWPAINFFFNSSIDNHTHHLSSQESWSRPGDYVVMQALTDLVCVSTACPDDIDPINGWCPTDIHVRIYDQNSDIPKAIAHRPFTESNYNMTTESAFHPRTRELTNHYAVARDLWLPVSYQGTGVLEEYWACSQAVTIQDMSSLRKYDVMGPDAEALLQLAMTRNISKLAVHRGMYTLLCSEIGTVIDDGTLFRLSDHLFRWCCGSEESARQLKALAEQHQFKVWIKPLWSSMPNLAIQGPKSRDLLKKLVFTQPSHPHIDNIKWFGFTIARLYDRNGPMFMLTRSGFTGELGYEIFCDQASAVDIWDALMKEGEEFGITPMGAQALNIKRLEAGLMVANQEFTANVDAFEAGLGFAVDLKKDHFIGKEALVRSSESPRKALVGLRLQGNEVPHHGAPIFVGRAQVGTITSAVRSPELDCVIAMAHIAIDYSHNDTDVEIGCLDGYMKRQLAKVCSVPFLDPKRERARA</sequence>
<dbReference type="InterPro" id="IPR006222">
    <property type="entry name" value="GCVT_N"/>
</dbReference>
<dbReference type="RefSeq" id="WP_306099698.1">
    <property type="nucleotide sequence ID" value="NZ_CP162602.1"/>
</dbReference>
<protein>
    <submittedName>
        <fullName evidence="5">DUF1989 domain-containing protein</fullName>
    </submittedName>
</protein>
<feature type="domain" description="GCVT N-terminal" evidence="2">
    <location>
        <begin position="412"/>
        <end position="666"/>
    </location>
</feature>
<dbReference type="SUPFAM" id="SSF101790">
    <property type="entry name" value="Aminomethyltransferase beta-barrel domain"/>
    <property type="match status" value="1"/>
</dbReference>
<evidence type="ECO:0000259" key="2">
    <source>
        <dbReference type="Pfam" id="PF01571"/>
    </source>
</evidence>
<feature type="domain" description="Aminomethyltransferase C-terminal" evidence="3">
    <location>
        <begin position="684"/>
        <end position="765"/>
    </location>
</feature>
<keyword evidence="5" id="KW-0614">Plasmid</keyword>
<dbReference type="KEGG" id="vih:AB0763_13415"/>
<dbReference type="SUPFAM" id="SSF103025">
    <property type="entry name" value="Folate-binding domain"/>
    <property type="match status" value="1"/>
</dbReference>
<evidence type="ECO:0000259" key="3">
    <source>
        <dbReference type="Pfam" id="PF08669"/>
    </source>
</evidence>
<evidence type="ECO:0000256" key="1">
    <source>
        <dbReference type="ARBA" id="ARBA00022576"/>
    </source>
</evidence>
<organism evidence="5">
    <name type="scientific">Vibrio sp. HB236076</name>
    <dbReference type="NCBI Taxonomy" id="3232307"/>
    <lineage>
        <taxon>Bacteria</taxon>
        <taxon>Pseudomonadati</taxon>
        <taxon>Pseudomonadota</taxon>
        <taxon>Gammaproteobacteria</taxon>
        <taxon>Vibrionales</taxon>
        <taxon>Vibrionaceae</taxon>
        <taxon>Vibrio</taxon>
    </lineage>
</organism>
<dbReference type="PANTHER" id="PTHR43757:SF2">
    <property type="entry name" value="AMINOMETHYLTRANSFERASE, MITOCHONDRIAL"/>
    <property type="match status" value="1"/>
</dbReference>
<keyword evidence="1" id="KW-0808">Transferase</keyword>
<dbReference type="InterPro" id="IPR028896">
    <property type="entry name" value="GcvT/YgfZ/DmdA"/>
</dbReference>
<dbReference type="InterPro" id="IPR013977">
    <property type="entry name" value="GcvT_C"/>
</dbReference>
<keyword evidence="1" id="KW-0032">Aminotransferase</keyword>
<feature type="domain" description="DUF1989" evidence="4">
    <location>
        <begin position="179"/>
        <end position="347"/>
    </location>
</feature>
<dbReference type="EMBL" id="CP162602">
    <property type="protein sequence ID" value="XDK26783.1"/>
    <property type="molecule type" value="Genomic_DNA"/>
</dbReference>
<name>A0AB39HLR5_9VIBR</name>
<dbReference type="GO" id="GO:0008483">
    <property type="term" value="F:transaminase activity"/>
    <property type="evidence" value="ECO:0007669"/>
    <property type="project" value="UniProtKB-KW"/>
</dbReference>
<evidence type="ECO:0000313" key="5">
    <source>
        <dbReference type="EMBL" id="XDK26783.1"/>
    </source>
</evidence>
<evidence type="ECO:0000259" key="4">
    <source>
        <dbReference type="Pfam" id="PF09347"/>
    </source>
</evidence>
<dbReference type="Pfam" id="PF01571">
    <property type="entry name" value="GCV_T"/>
    <property type="match status" value="1"/>
</dbReference>
<dbReference type="InterPro" id="IPR029043">
    <property type="entry name" value="GcvT/YgfZ_C"/>
</dbReference>
<dbReference type="InterPro" id="IPR018959">
    <property type="entry name" value="DUF1989"/>
</dbReference>
<dbReference type="PANTHER" id="PTHR43757">
    <property type="entry name" value="AMINOMETHYLTRANSFERASE"/>
    <property type="match status" value="1"/>
</dbReference>
<dbReference type="Pfam" id="PF09347">
    <property type="entry name" value="DUF1989"/>
    <property type="match status" value="1"/>
</dbReference>